<dbReference type="EMBL" id="MU004232">
    <property type="protein sequence ID" value="KAF2672194.1"/>
    <property type="molecule type" value="Genomic_DNA"/>
</dbReference>
<feature type="domain" description="Heterokaryon incompatibility" evidence="1">
    <location>
        <begin position="50"/>
        <end position="225"/>
    </location>
</feature>
<dbReference type="InterPro" id="IPR010730">
    <property type="entry name" value="HET"/>
</dbReference>
<dbReference type="PANTHER" id="PTHR24148:SF73">
    <property type="entry name" value="HET DOMAIN PROTEIN (AFU_ORTHOLOGUE AFUA_8G01020)"/>
    <property type="match status" value="1"/>
</dbReference>
<protein>
    <recommendedName>
        <fullName evidence="1">Heterokaryon incompatibility domain-containing protein</fullName>
    </recommendedName>
</protein>
<evidence type="ECO:0000259" key="1">
    <source>
        <dbReference type="Pfam" id="PF06985"/>
    </source>
</evidence>
<reference evidence="2" key="1">
    <citation type="journal article" date="2020" name="Stud. Mycol.">
        <title>101 Dothideomycetes genomes: a test case for predicting lifestyles and emergence of pathogens.</title>
        <authorList>
            <person name="Haridas S."/>
            <person name="Albert R."/>
            <person name="Binder M."/>
            <person name="Bloem J."/>
            <person name="Labutti K."/>
            <person name="Salamov A."/>
            <person name="Andreopoulos B."/>
            <person name="Baker S."/>
            <person name="Barry K."/>
            <person name="Bills G."/>
            <person name="Bluhm B."/>
            <person name="Cannon C."/>
            <person name="Castanera R."/>
            <person name="Culley D."/>
            <person name="Daum C."/>
            <person name="Ezra D."/>
            <person name="Gonzalez J."/>
            <person name="Henrissat B."/>
            <person name="Kuo A."/>
            <person name="Liang C."/>
            <person name="Lipzen A."/>
            <person name="Lutzoni F."/>
            <person name="Magnuson J."/>
            <person name="Mondo S."/>
            <person name="Nolan M."/>
            <person name="Ohm R."/>
            <person name="Pangilinan J."/>
            <person name="Park H.-J."/>
            <person name="Ramirez L."/>
            <person name="Alfaro M."/>
            <person name="Sun H."/>
            <person name="Tritt A."/>
            <person name="Yoshinaga Y."/>
            <person name="Zwiers L.-H."/>
            <person name="Turgeon B."/>
            <person name="Goodwin S."/>
            <person name="Spatafora J."/>
            <person name="Crous P."/>
            <person name="Grigoriev I."/>
        </authorList>
    </citation>
    <scope>NUCLEOTIDE SEQUENCE</scope>
    <source>
        <strain evidence="2">CBS 115976</strain>
    </source>
</reference>
<evidence type="ECO:0000313" key="3">
    <source>
        <dbReference type="Proteomes" id="UP000799302"/>
    </source>
</evidence>
<accession>A0A6A6UMR3</accession>
<gene>
    <name evidence="2" type="ORF">BT63DRAFT_422702</name>
</gene>
<evidence type="ECO:0000313" key="2">
    <source>
        <dbReference type="EMBL" id="KAF2672194.1"/>
    </source>
</evidence>
<name>A0A6A6UMR3_9PEZI</name>
<sequence>MPSATPYSYNPLDRSTQSIRLIEILPGQSQEIACKLHAHELGPDATCPPFTALSYTWGPPEPTTAIVVDDQNLSVRENLILALSSYRNKVNDGSFQGLLWIDAISINQEDTLERSHQVNMMGEIFSRADTVLIWLGPEQDNSSSILQYLKAMPSLVWEPGQDLQTAPKLARLPHKREYGDLKFVIPKPEFTIEDMFQELFEKELNEAFLALFHRDYWKRMWIVQEVLLARKLSILCGDEVCEWSLLVSIASELDYLGQFLRPNGLRVKNASPNPVSRWKFKDLQAQTGASRAFFILKDGDDSKRLSQTWQLSQLIQIWKQQECADPRDRVYALLGLAKDSISADYDKSLEQVFCDAVVTQLYQVSDTQYASKLSDLDYSNFVAALTNGLYGAEPSPETLEELSRISGLDVADELVYFRDFTIMPPWPTEEEEAAEEEEPVEIFYGSAEEFVQSEREWQEEREALPSILLE</sequence>
<dbReference type="Proteomes" id="UP000799302">
    <property type="component" value="Unassembled WGS sequence"/>
</dbReference>
<keyword evidence="3" id="KW-1185">Reference proteome</keyword>
<dbReference type="InterPro" id="IPR052895">
    <property type="entry name" value="HetReg/Transcr_Mod"/>
</dbReference>
<dbReference type="OrthoDB" id="5386682at2759"/>
<dbReference type="AlphaFoldDB" id="A0A6A6UMR3"/>
<dbReference type="PANTHER" id="PTHR24148">
    <property type="entry name" value="ANKYRIN REPEAT DOMAIN-CONTAINING PROTEIN 39 HOMOLOG-RELATED"/>
    <property type="match status" value="1"/>
</dbReference>
<dbReference type="Pfam" id="PF06985">
    <property type="entry name" value="HET"/>
    <property type="match status" value="1"/>
</dbReference>
<proteinExistence type="predicted"/>
<organism evidence="2 3">
    <name type="scientific">Microthyrium microscopicum</name>
    <dbReference type="NCBI Taxonomy" id="703497"/>
    <lineage>
        <taxon>Eukaryota</taxon>
        <taxon>Fungi</taxon>
        <taxon>Dikarya</taxon>
        <taxon>Ascomycota</taxon>
        <taxon>Pezizomycotina</taxon>
        <taxon>Dothideomycetes</taxon>
        <taxon>Dothideomycetes incertae sedis</taxon>
        <taxon>Microthyriales</taxon>
        <taxon>Microthyriaceae</taxon>
        <taxon>Microthyrium</taxon>
    </lineage>
</organism>